<dbReference type="PANTHER" id="PTHR42756:SF1">
    <property type="entry name" value="TRANSCRIPTIONAL REPRESSOR OF EMRAB OPERON"/>
    <property type="match status" value="1"/>
</dbReference>
<organism evidence="5 6">
    <name type="scientific">Vagococcus fluvialis bH819</name>
    <dbReference type="NCBI Taxonomy" id="1255619"/>
    <lineage>
        <taxon>Bacteria</taxon>
        <taxon>Bacillati</taxon>
        <taxon>Bacillota</taxon>
        <taxon>Bacilli</taxon>
        <taxon>Lactobacillales</taxon>
        <taxon>Enterococcaceae</taxon>
        <taxon>Vagococcus</taxon>
    </lineage>
</organism>
<dbReference type="RefSeq" id="WP_086952413.1">
    <property type="nucleotide sequence ID" value="NZ_FWFD01000015.1"/>
</dbReference>
<dbReference type="InterPro" id="IPR036390">
    <property type="entry name" value="WH_DNA-bd_sf"/>
</dbReference>
<keyword evidence="1" id="KW-0805">Transcription regulation</keyword>
<dbReference type="Proteomes" id="UP000195918">
    <property type="component" value="Unassembled WGS sequence"/>
</dbReference>
<feature type="domain" description="HTH marR-type" evidence="4">
    <location>
        <begin position="1"/>
        <end position="140"/>
    </location>
</feature>
<keyword evidence="2" id="KW-0238">DNA-binding</keyword>
<dbReference type="Gene3D" id="1.10.10.10">
    <property type="entry name" value="Winged helix-like DNA-binding domain superfamily/Winged helix DNA-binding domain"/>
    <property type="match status" value="1"/>
</dbReference>
<dbReference type="SMART" id="SM00347">
    <property type="entry name" value="HTH_MARR"/>
    <property type="match status" value="1"/>
</dbReference>
<dbReference type="InterPro" id="IPR036388">
    <property type="entry name" value="WH-like_DNA-bd_sf"/>
</dbReference>
<keyword evidence="3" id="KW-0804">Transcription</keyword>
<gene>
    <name evidence="5" type="ORF">FM121_11965</name>
</gene>
<reference evidence="6" key="1">
    <citation type="submission" date="2017-02" db="EMBL/GenBank/DDBJ databases">
        <authorList>
            <person name="Dridi B."/>
        </authorList>
    </citation>
    <scope>NUCLEOTIDE SEQUENCE [LARGE SCALE GENOMIC DNA]</scope>
    <source>
        <strain evidence="6">bH819</strain>
    </source>
</reference>
<protein>
    <submittedName>
        <fullName evidence="5">Transcriptional regulator of fatty acid biosynthesis FabT</fullName>
    </submittedName>
</protein>
<dbReference type="PANTHER" id="PTHR42756">
    <property type="entry name" value="TRANSCRIPTIONAL REGULATOR, MARR"/>
    <property type="match status" value="1"/>
</dbReference>
<dbReference type="PRINTS" id="PR00598">
    <property type="entry name" value="HTHMARR"/>
</dbReference>
<dbReference type="PROSITE" id="PS50995">
    <property type="entry name" value="HTH_MARR_2"/>
    <property type="match status" value="1"/>
</dbReference>
<dbReference type="InterPro" id="IPR000835">
    <property type="entry name" value="HTH_MarR-typ"/>
</dbReference>
<accession>A0A1X6WT59</accession>
<dbReference type="EMBL" id="FWFD01000015">
    <property type="protein sequence ID" value="SLM86806.1"/>
    <property type="molecule type" value="Genomic_DNA"/>
</dbReference>
<dbReference type="GO" id="GO:0003700">
    <property type="term" value="F:DNA-binding transcription factor activity"/>
    <property type="evidence" value="ECO:0007669"/>
    <property type="project" value="InterPro"/>
</dbReference>
<dbReference type="Pfam" id="PF12802">
    <property type="entry name" value="MarR_2"/>
    <property type="match status" value="1"/>
</dbReference>
<evidence type="ECO:0000256" key="1">
    <source>
        <dbReference type="ARBA" id="ARBA00023015"/>
    </source>
</evidence>
<keyword evidence="6" id="KW-1185">Reference proteome</keyword>
<sequence length="146" mass="16649">MDDNMNLVNAQLVRVFNDILTIEESELKKSSFSDLSIKEMHTIEAIGMGESKTTGEVAKELSVTVGTLTVAVNNLVKKGYVDRVRSDSDRRIVRLKLTNRGRLFYRSHQLFHKKMVEAALEDMAGEEKEALVRGLQSLHNFLKKYY</sequence>
<proteinExistence type="predicted"/>
<evidence type="ECO:0000256" key="3">
    <source>
        <dbReference type="ARBA" id="ARBA00023163"/>
    </source>
</evidence>
<name>A0A1X6WT59_9ENTE</name>
<dbReference type="AlphaFoldDB" id="A0A1X6WT59"/>
<dbReference type="SUPFAM" id="SSF46785">
    <property type="entry name" value="Winged helix' DNA-binding domain"/>
    <property type="match status" value="1"/>
</dbReference>
<evidence type="ECO:0000313" key="6">
    <source>
        <dbReference type="Proteomes" id="UP000195918"/>
    </source>
</evidence>
<evidence type="ECO:0000313" key="5">
    <source>
        <dbReference type="EMBL" id="SLM86806.1"/>
    </source>
</evidence>
<dbReference type="GO" id="GO:0003677">
    <property type="term" value="F:DNA binding"/>
    <property type="evidence" value="ECO:0007669"/>
    <property type="project" value="UniProtKB-KW"/>
</dbReference>
<dbReference type="OrthoDB" id="5461037at2"/>
<evidence type="ECO:0000259" key="4">
    <source>
        <dbReference type="PROSITE" id="PS50995"/>
    </source>
</evidence>
<evidence type="ECO:0000256" key="2">
    <source>
        <dbReference type="ARBA" id="ARBA00023125"/>
    </source>
</evidence>